<reference evidence="2" key="1">
    <citation type="submission" date="2019-11" db="EMBL/GenBank/DDBJ databases">
        <authorList>
            <person name="Feng L."/>
        </authorList>
    </citation>
    <scope>NUCLEOTIDE SEQUENCE</scope>
    <source>
        <strain evidence="2">BgluceraseaLFYP119</strain>
    </source>
</reference>
<feature type="transmembrane region" description="Helical" evidence="1">
    <location>
        <begin position="52"/>
        <end position="71"/>
    </location>
</feature>
<organism evidence="2">
    <name type="scientific">Blautia glucerasea</name>
    <dbReference type="NCBI Taxonomy" id="536633"/>
    <lineage>
        <taxon>Bacteria</taxon>
        <taxon>Bacillati</taxon>
        <taxon>Bacillota</taxon>
        <taxon>Clostridia</taxon>
        <taxon>Lachnospirales</taxon>
        <taxon>Lachnospiraceae</taxon>
        <taxon>Blautia</taxon>
    </lineage>
</organism>
<protein>
    <recommendedName>
        <fullName evidence="3">DUF4367 domain-containing protein</fullName>
    </recommendedName>
</protein>
<proteinExistence type="predicted"/>
<evidence type="ECO:0000256" key="1">
    <source>
        <dbReference type="SAM" id="Phobius"/>
    </source>
</evidence>
<gene>
    <name evidence="2" type="ORF">BGLFYP119_01257</name>
</gene>
<dbReference type="RefSeq" id="WP_156353594.1">
    <property type="nucleotide sequence ID" value="NZ_CACRST010000011.1"/>
</dbReference>
<keyword evidence="1" id="KW-0472">Membrane</keyword>
<dbReference type="AlphaFoldDB" id="A0A6N2SW88"/>
<evidence type="ECO:0008006" key="3">
    <source>
        <dbReference type="Google" id="ProtNLM"/>
    </source>
</evidence>
<accession>A0A6N2SW88</accession>
<dbReference type="EMBL" id="CACRST010000011">
    <property type="protein sequence ID" value="VYS95775.1"/>
    <property type="molecule type" value="Genomic_DNA"/>
</dbReference>
<sequence>MRLEEIKKELPETPDFIHRMIVEEVENQLGKKGTAVSIRTPRKKRKWSPARVAAVAALCALGFSTVAYAGYQLYTMYVEKQGKYGISAGITMEKASASLIVPDEIPQVKIQAGYIPEGMEWVDDASGKTRLFYSETPDQGGISIGTVLLDSDDTDQILTETGVIESEKRTFGSREGIYLRFQDLEQDKTFNQVIYLLCPEEYQVIIMNIGDDVTKEDAIKFAENLSLVKTGEMEKTENLYSWSEYVSPQIEDSEPLETSISEKDLLVVKPGEWLEQRVTGETENGEYLELEKIQMKVDSVQIADNLSLLDGAELPLKWREVLGSEGKLAANHLSYIKRGDGVETLDQVVKTETVNQKLLFVTVTYKNPTETPIYHMLYHGSLMLIDKKDGMYSVRDVEAENFQKDGVEYDFVTGDGVASSTDMTYYSIHDDYGNGGNYIPVLNPGEELQVDMAWIINEPDLSKAFLNLSGEGACWEFTETVRETGLVDIRQ</sequence>
<keyword evidence="1" id="KW-0812">Transmembrane</keyword>
<evidence type="ECO:0000313" key="2">
    <source>
        <dbReference type="EMBL" id="VYS95775.1"/>
    </source>
</evidence>
<name>A0A6N2SW88_9FIRM</name>
<keyword evidence="1" id="KW-1133">Transmembrane helix</keyword>